<gene>
    <name evidence="4" type="ORF">H4W26_001758</name>
</gene>
<dbReference type="EMBL" id="JADBEE010000001">
    <property type="protein sequence ID" value="MBE1515003.1"/>
    <property type="molecule type" value="Genomic_DNA"/>
</dbReference>
<dbReference type="PROSITE" id="PS52050">
    <property type="entry name" value="WYL"/>
    <property type="match status" value="1"/>
</dbReference>
<evidence type="ECO:0000259" key="3">
    <source>
        <dbReference type="Pfam" id="PF25583"/>
    </source>
</evidence>
<dbReference type="Pfam" id="PF13280">
    <property type="entry name" value="WYL"/>
    <property type="match status" value="1"/>
</dbReference>
<dbReference type="PIRSF" id="PIRSF016838">
    <property type="entry name" value="PafC"/>
    <property type="match status" value="1"/>
</dbReference>
<evidence type="ECO:0000259" key="1">
    <source>
        <dbReference type="Pfam" id="PF08279"/>
    </source>
</evidence>
<dbReference type="Gene3D" id="1.10.10.10">
    <property type="entry name" value="Winged helix-like DNA-binding domain superfamily/Winged helix DNA-binding domain"/>
    <property type="match status" value="1"/>
</dbReference>
<sequence>MRSTRLLALLMELSRAPQRNVRQLAARHGVTPRTIQRDIAALHELGVPIWTRTGPGGGVGLVDGWRSPLTGMTAAELQALLLGDAGSRALGLESDYATARLKMLTANRLQADVVQPVQERFLVDNERWFTEPERPVALTEVARAVWSGRRLRIRYESPRSGSTAVTRTLDPLGLVLKTEAWYLVAAHRHRLRTYRLIRVREARVLEEPGWRPEKFSLAEHWGRSRTAFEASLGRLPVTLRIPSGSAAALVAAVPGSETRRAIDGAAQGAARLTVELQMESLEVATAALLGVPEVEVLAPADLRLQLFRRGQQLAAHNR</sequence>
<comment type="caution">
    <text evidence="4">The sequence shown here is derived from an EMBL/GenBank/DDBJ whole genome shotgun (WGS) entry which is preliminary data.</text>
</comment>
<dbReference type="InterPro" id="IPR026881">
    <property type="entry name" value="WYL_dom"/>
</dbReference>
<keyword evidence="5" id="KW-1185">Reference proteome</keyword>
<organism evidence="4 5">
    <name type="scientific">Nesterenkonia halotolerans</name>
    <dbReference type="NCBI Taxonomy" id="225325"/>
    <lineage>
        <taxon>Bacteria</taxon>
        <taxon>Bacillati</taxon>
        <taxon>Actinomycetota</taxon>
        <taxon>Actinomycetes</taxon>
        <taxon>Micrococcales</taxon>
        <taxon>Micrococcaceae</taxon>
        <taxon>Nesterenkonia</taxon>
    </lineage>
</organism>
<dbReference type="InterPro" id="IPR013196">
    <property type="entry name" value="HTH_11"/>
</dbReference>
<dbReference type="RefSeq" id="WP_192591683.1">
    <property type="nucleotide sequence ID" value="NZ_JADBEE010000001.1"/>
</dbReference>
<proteinExistence type="predicted"/>
<dbReference type="Pfam" id="PF25583">
    <property type="entry name" value="WCX"/>
    <property type="match status" value="1"/>
</dbReference>
<feature type="domain" description="WCX" evidence="3">
    <location>
        <begin position="235"/>
        <end position="314"/>
    </location>
</feature>
<dbReference type="InterPro" id="IPR057727">
    <property type="entry name" value="WCX_dom"/>
</dbReference>
<dbReference type="GO" id="GO:0003677">
    <property type="term" value="F:DNA binding"/>
    <property type="evidence" value="ECO:0007669"/>
    <property type="project" value="UniProtKB-KW"/>
</dbReference>
<accession>A0ABR9J7M8</accession>
<evidence type="ECO:0000313" key="4">
    <source>
        <dbReference type="EMBL" id="MBE1515003.1"/>
    </source>
</evidence>
<evidence type="ECO:0000313" key="5">
    <source>
        <dbReference type="Proteomes" id="UP000636579"/>
    </source>
</evidence>
<evidence type="ECO:0000259" key="2">
    <source>
        <dbReference type="Pfam" id="PF13280"/>
    </source>
</evidence>
<dbReference type="Proteomes" id="UP000636579">
    <property type="component" value="Unassembled WGS sequence"/>
</dbReference>
<dbReference type="InterPro" id="IPR036388">
    <property type="entry name" value="WH-like_DNA-bd_sf"/>
</dbReference>
<dbReference type="InterPro" id="IPR051534">
    <property type="entry name" value="CBASS_pafABC_assoc_protein"/>
</dbReference>
<dbReference type="Pfam" id="PF08279">
    <property type="entry name" value="HTH_11"/>
    <property type="match status" value="1"/>
</dbReference>
<reference evidence="4 5" key="1">
    <citation type="submission" date="2020-10" db="EMBL/GenBank/DDBJ databases">
        <title>Sequencing the genomes of 1000 actinobacteria strains.</title>
        <authorList>
            <person name="Klenk H.-P."/>
        </authorList>
    </citation>
    <scope>NUCLEOTIDE SEQUENCE [LARGE SCALE GENOMIC DNA]</scope>
    <source>
        <strain evidence="4 5">DSM 15474</strain>
    </source>
</reference>
<feature type="domain" description="Helix-turn-helix type 11" evidence="1">
    <location>
        <begin position="5"/>
        <end position="56"/>
    </location>
</feature>
<name>A0ABR9J7M8_9MICC</name>
<dbReference type="SUPFAM" id="SSF46785">
    <property type="entry name" value="Winged helix' DNA-binding domain"/>
    <property type="match status" value="1"/>
</dbReference>
<keyword evidence="4" id="KW-0238">DNA-binding</keyword>
<dbReference type="PANTHER" id="PTHR34580">
    <property type="match status" value="1"/>
</dbReference>
<dbReference type="InterPro" id="IPR036390">
    <property type="entry name" value="WH_DNA-bd_sf"/>
</dbReference>
<dbReference type="InterPro" id="IPR028349">
    <property type="entry name" value="PafC-like"/>
</dbReference>
<dbReference type="PANTHER" id="PTHR34580:SF1">
    <property type="entry name" value="PROTEIN PAFC"/>
    <property type="match status" value="1"/>
</dbReference>
<protein>
    <submittedName>
        <fullName evidence="4">DNA-binding transcriptional regulator YafY</fullName>
    </submittedName>
</protein>
<feature type="domain" description="WYL" evidence="2">
    <location>
        <begin position="137"/>
        <end position="204"/>
    </location>
</feature>